<accession>S7Q994</accession>
<dbReference type="Proteomes" id="UP000052978">
    <property type="component" value="Unassembled WGS sequence"/>
</dbReference>
<gene>
    <name evidence="1" type="ORF">D623_10015418</name>
</gene>
<protein>
    <submittedName>
        <fullName evidence="1">Uncharacterized protein</fullName>
    </submittedName>
</protein>
<organism evidence="1 2">
    <name type="scientific">Myotis brandtii</name>
    <name type="common">Brandt's bat</name>
    <dbReference type="NCBI Taxonomy" id="109478"/>
    <lineage>
        <taxon>Eukaryota</taxon>
        <taxon>Metazoa</taxon>
        <taxon>Chordata</taxon>
        <taxon>Craniata</taxon>
        <taxon>Vertebrata</taxon>
        <taxon>Euteleostomi</taxon>
        <taxon>Mammalia</taxon>
        <taxon>Eutheria</taxon>
        <taxon>Laurasiatheria</taxon>
        <taxon>Chiroptera</taxon>
        <taxon>Yangochiroptera</taxon>
        <taxon>Vespertilionidae</taxon>
        <taxon>Myotis</taxon>
    </lineage>
</organism>
<dbReference type="EMBL" id="KE164760">
    <property type="protein sequence ID" value="EPQ19978.1"/>
    <property type="molecule type" value="Genomic_DNA"/>
</dbReference>
<keyword evidence="2" id="KW-1185">Reference proteome</keyword>
<dbReference type="AlphaFoldDB" id="S7Q994"/>
<sequence>MAALAEKDSGLYWCGFYEYPQIDILRAIHLTVSPGESFPLCVLLRFPDPQEADAGKDLIRCPSPRG</sequence>
<proteinExistence type="predicted"/>
<evidence type="ECO:0000313" key="1">
    <source>
        <dbReference type="EMBL" id="EPQ19978.1"/>
    </source>
</evidence>
<name>S7Q994_MYOBR</name>
<reference evidence="1 2" key="1">
    <citation type="journal article" date="2013" name="Nat. Commun.">
        <title>Genome analysis reveals insights into physiology and longevity of the Brandt's bat Myotis brandtii.</title>
        <authorList>
            <person name="Seim I."/>
            <person name="Fang X."/>
            <person name="Xiong Z."/>
            <person name="Lobanov A.V."/>
            <person name="Huang Z."/>
            <person name="Ma S."/>
            <person name="Feng Y."/>
            <person name="Turanov A.A."/>
            <person name="Zhu Y."/>
            <person name="Lenz T.L."/>
            <person name="Gerashchenko M.V."/>
            <person name="Fan D."/>
            <person name="Hee Yim S."/>
            <person name="Yao X."/>
            <person name="Jordan D."/>
            <person name="Xiong Y."/>
            <person name="Ma Y."/>
            <person name="Lyapunov A.N."/>
            <person name="Chen G."/>
            <person name="Kulakova O.I."/>
            <person name="Sun Y."/>
            <person name="Lee S.G."/>
            <person name="Bronson R.T."/>
            <person name="Moskalev A.A."/>
            <person name="Sunyaev S.R."/>
            <person name="Zhang G."/>
            <person name="Krogh A."/>
            <person name="Wang J."/>
            <person name="Gladyshev V.N."/>
        </authorList>
    </citation>
    <scope>NUCLEOTIDE SEQUENCE [LARGE SCALE GENOMIC DNA]</scope>
</reference>
<evidence type="ECO:0000313" key="2">
    <source>
        <dbReference type="Proteomes" id="UP000052978"/>
    </source>
</evidence>